<gene>
    <name evidence="1" type="ORF">Amon02_000884600</name>
</gene>
<dbReference type="EMBL" id="BSXS01008016">
    <property type="protein sequence ID" value="GME91151.1"/>
    <property type="molecule type" value="Genomic_DNA"/>
</dbReference>
<comment type="caution">
    <text evidence="1">The sequence shown here is derived from an EMBL/GenBank/DDBJ whole genome shotgun (WGS) entry which is preliminary data.</text>
</comment>
<protein>
    <submittedName>
        <fullName evidence="1">Unnamed protein product</fullName>
    </submittedName>
</protein>
<evidence type="ECO:0000313" key="2">
    <source>
        <dbReference type="Proteomes" id="UP001165064"/>
    </source>
</evidence>
<dbReference type="Proteomes" id="UP001165064">
    <property type="component" value="Unassembled WGS sequence"/>
</dbReference>
<reference evidence="1" key="1">
    <citation type="submission" date="2023-04" db="EMBL/GenBank/DDBJ databases">
        <title>Ambrosiozyma monospora NBRC 10751.</title>
        <authorList>
            <person name="Ichikawa N."/>
            <person name="Sato H."/>
            <person name="Tonouchi N."/>
        </authorList>
    </citation>
    <scope>NUCLEOTIDE SEQUENCE</scope>
    <source>
        <strain evidence="1">NBRC 10751</strain>
    </source>
</reference>
<keyword evidence="2" id="KW-1185">Reference proteome</keyword>
<sequence length="72" mass="8330">MPVLYEKGGETYFPTDREWTKVLKLDSVASIFNLKKPKLEKILEFLGLLTKSTYGESLPDDEMRQALLDHIK</sequence>
<accession>A0ACB5TP65</accession>
<organism evidence="1 2">
    <name type="scientific">Ambrosiozyma monospora</name>
    <name type="common">Yeast</name>
    <name type="synonym">Endomycopsis monosporus</name>
    <dbReference type="NCBI Taxonomy" id="43982"/>
    <lineage>
        <taxon>Eukaryota</taxon>
        <taxon>Fungi</taxon>
        <taxon>Dikarya</taxon>
        <taxon>Ascomycota</taxon>
        <taxon>Saccharomycotina</taxon>
        <taxon>Pichiomycetes</taxon>
        <taxon>Pichiales</taxon>
        <taxon>Pichiaceae</taxon>
        <taxon>Ambrosiozyma</taxon>
    </lineage>
</organism>
<name>A0ACB5TP65_AMBMO</name>
<proteinExistence type="predicted"/>
<evidence type="ECO:0000313" key="1">
    <source>
        <dbReference type="EMBL" id="GME91151.1"/>
    </source>
</evidence>